<dbReference type="Gene3D" id="1.20.120.980">
    <property type="entry name" value="Serine carboxypeptidase S28, SKS domain"/>
    <property type="match status" value="1"/>
</dbReference>
<keyword evidence="6" id="KW-0812">Transmembrane</keyword>
<evidence type="ECO:0000313" key="7">
    <source>
        <dbReference type="EMBL" id="GAQ77727.1"/>
    </source>
</evidence>
<comment type="similarity">
    <text evidence="1">Belongs to the peptidase S28 family.</text>
</comment>
<organism evidence="7 8">
    <name type="scientific">Klebsormidium nitens</name>
    <name type="common">Green alga</name>
    <name type="synonym">Ulothrix nitens</name>
    <dbReference type="NCBI Taxonomy" id="105231"/>
    <lineage>
        <taxon>Eukaryota</taxon>
        <taxon>Viridiplantae</taxon>
        <taxon>Streptophyta</taxon>
        <taxon>Klebsormidiophyceae</taxon>
        <taxon>Klebsormidiales</taxon>
        <taxon>Klebsormidiaceae</taxon>
        <taxon>Klebsormidium</taxon>
    </lineage>
</organism>
<dbReference type="OMA" id="WQYCSEW"/>
<keyword evidence="6" id="KW-0472">Membrane</keyword>
<dbReference type="GO" id="GO:0008239">
    <property type="term" value="F:dipeptidyl-peptidase activity"/>
    <property type="evidence" value="ECO:0000318"/>
    <property type="project" value="GO_Central"/>
</dbReference>
<protein>
    <submittedName>
        <fullName evidence="7">Serine carboxypeptidase S28 family protein</fullName>
    </submittedName>
</protein>
<accession>A0A1Y1HMF2</accession>
<dbReference type="InterPro" id="IPR008758">
    <property type="entry name" value="Peptidase_S28"/>
</dbReference>
<dbReference type="GO" id="GO:0004180">
    <property type="term" value="F:carboxypeptidase activity"/>
    <property type="evidence" value="ECO:0007669"/>
    <property type="project" value="UniProtKB-KW"/>
</dbReference>
<keyword evidence="2" id="KW-0645">Protease</keyword>
<dbReference type="FunFam" id="1.20.120.980:FF:000005">
    <property type="entry name" value="Clan SC, family S28, unassigned serine peptidase"/>
    <property type="match status" value="1"/>
</dbReference>
<dbReference type="AlphaFoldDB" id="A0A1Y1HMF2"/>
<dbReference type="InterPro" id="IPR042269">
    <property type="entry name" value="Ser_carbopepase_S28_SKS"/>
</dbReference>
<keyword evidence="5" id="KW-0325">Glycoprotein</keyword>
<keyword evidence="3" id="KW-0732">Signal</keyword>
<sequence length="524" mass="57494">MAAAQHYYTEPHPSRASEPPLAMVLSVLKLTRIFLYCASSCSAVRMVCRPAPALLVLISLVALVLGVSSSSLFIPHARVDTPFLTQASHWFNQTRDHFSPIPVGTFTQRFYEFFDHFHAPNGPVFLLICGEAPCGGIPNDYLRVLAEKLGAGIVALEHRFYGESFPAPDTSAASLRLLSSKQALADLAAFRNFYQGVLSQKYGVSENQWVSVGISYAGALSAWFRLKYPHLVTAALSSSGVIQAILEFPEFDEQIATSAGPNCSAALRAATAALEAAVVKNEALVKARFGADGFSDGDFFYLVADAAALAIQYGHPDELCDPLVAAYGAGSDMAETFLSYTRSFFYKDMGNDPLSYGMQNVKDESVHSRFASDRCWWWQKCTEVAYFQVAPVNGSIRSQKVDLQYHLDRCKYFFGDAVFPQVDATNVEYGGKAIRAKKVFFTNGSQDPWRHASKDQPSEDLPAQVMQCHNCGHGTDFRGCPQSPSQPNGNSSKCEHPAAVDKVRADVEAQLKGWLNVKYSEFVI</sequence>
<evidence type="ECO:0000256" key="1">
    <source>
        <dbReference type="ARBA" id="ARBA00011079"/>
    </source>
</evidence>
<dbReference type="InterPro" id="IPR029058">
    <property type="entry name" value="AB_hydrolase_fold"/>
</dbReference>
<keyword evidence="7" id="KW-0121">Carboxypeptidase</keyword>
<keyword evidence="6" id="KW-1133">Transmembrane helix</keyword>
<dbReference type="Gene3D" id="3.40.50.1820">
    <property type="entry name" value="alpha/beta hydrolase"/>
    <property type="match status" value="1"/>
</dbReference>
<proteinExistence type="inferred from homology"/>
<dbReference type="GO" id="GO:0070008">
    <property type="term" value="F:serine-type exopeptidase activity"/>
    <property type="evidence" value="ECO:0007669"/>
    <property type="project" value="InterPro"/>
</dbReference>
<dbReference type="PANTHER" id="PTHR11010">
    <property type="entry name" value="PROTEASE S28 PRO-X CARBOXYPEPTIDASE-RELATED"/>
    <property type="match status" value="1"/>
</dbReference>
<dbReference type="GO" id="GO:0006508">
    <property type="term" value="P:proteolysis"/>
    <property type="evidence" value="ECO:0007669"/>
    <property type="project" value="UniProtKB-KW"/>
</dbReference>
<evidence type="ECO:0000256" key="6">
    <source>
        <dbReference type="SAM" id="Phobius"/>
    </source>
</evidence>
<dbReference type="SUPFAM" id="SSF53474">
    <property type="entry name" value="alpha/beta-Hydrolases"/>
    <property type="match status" value="1"/>
</dbReference>
<evidence type="ECO:0000256" key="2">
    <source>
        <dbReference type="ARBA" id="ARBA00022670"/>
    </source>
</evidence>
<evidence type="ECO:0000313" key="8">
    <source>
        <dbReference type="Proteomes" id="UP000054558"/>
    </source>
</evidence>
<reference evidence="7 8" key="1">
    <citation type="journal article" date="2014" name="Nat. Commun.">
        <title>Klebsormidium flaccidum genome reveals primary factors for plant terrestrial adaptation.</title>
        <authorList>
            <person name="Hori K."/>
            <person name="Maruyama F."/>
            <person name="Fujisawa T."/>
            <person name="Togashi T."/>
            <person name="Yamamoto N."/>
            <person name="Seo M."/>
            <person name="Sato S."/>
            <person name="Yamada T."/>
            <person name="Mori H."/>
            <person name="Tajima N."/>
            <person name="Moriyama T."/>
            <person name="Ikeuchi M."/>
            <person name="Watanabe M."/>
            <person name="Wada H."/>
            <person name="Kobayashi K."/>
            <person name="Saito M."/>
            <person name="Masuda T."/>
            <person name="Sasaki-Sekimoto Y."/>
            <person name="Mashiguchi K."/>
            <person name="Awai K."/>
            <person name="Shimojima M."/>
            <person name="Masuda S."/>
            <person name="Iwai M."/>
            <person name="Nobusawa T."/>
            <person name="Narise T."/>
            <person name="Kondo S."/>
            <person name="Saito H."/>
            <person name="Sato R."/>
            <person name="Murakawa M."/>
            <person name="Ihara Y."/>
            <person name="Oshima-Yamada Y."/>
            <person name="Ohtaka K."/>
            <person name="Satoh M."/>
            <person name="Sonobe K."/>
            <person name="Ishii M."/>
            <person name="Ohtani R."/>
            <person name="Kanamori-Sato M."/>
            <person name="Honoki R."/>
            <person name="Miyazaki D."/>
            <person name="Mochizuki H."/>
            <person name="Umetsu J."/>
            <person name="Higashi K."/>
            <person name="Shibata D."/>
            <person name="Kamiya Y."/>
            <person name="Sato N."/>
            <person name="Nakamura Y."/>
            <person name="Tabata S."/>
            <person name="Ida S."/>
            <person name="Kurokawa K."/>
            <person name="Ohta H."/>
        </authorList>
    </citation>
    <scope>NUCLEOTIDE SEQUENCE [LARGE SCALE GENOMIC DNA]</scope>
    <source>
        <strain evidence="7 8">NIES-2285</strain>
    </source>
</reference>
<dbReference type="EMBL" id="DF236952">
    <property type="protein sequence ID" value="GAQ77727.1"/>
    <property type="molecule type" value="Genomic_DNA"/>
</dbReference>
<dbReference type="Proteomes" id="UP000054558">
    <property type="component" value="Unassembled WGS sequence"/>
</dbReference>
<evidence type="ECO:0000256" key="4">
    <source>
        <dbReference type="ARBA" id="ARBA00022801"/>
    </source>
</evidence>
<name>A0A1Y1HMF2_KLENI</name>
<dbReference type="PANTHER" id="PTHR11010:SF11">
    <property type="entry name" value="THYMUS-SPECIFIC SERINE PROTEASE"/>
    <property type="match status" value="1"/>
</dbReference>
<evidence type="ECO:0000256" key="3">
    <source>
        <dbReference type="ARBA" id="ARBA00022729"/>
    </source>
</evidence>
<keyword evidence="4" id="KW-0378">Hydrolase</keyword>
<gene>
    <name evidence="7" type="ORF">KFL_000030070</name>
</gene>
<evidence type="ECO:0000256" key="5">
    <source>
        <dbReference type="ARBA" id="ARBA00023180"/>
    </source>
</evidence>
<dbReference type="OrthoDB" id="1735038at2759"/>
<dbReference type="Pfam" id="PF05577">
    <property type="entry name" value="Peptidase_S28"/>
    <property type="match status" value="1"/>
</dbReference>
<feature type="transmembrane region" description="Helical" evidence="6">
    <location>
        <begin position="51"/>
        <end position="74"/>
    </location>
</feature>
<keyword evidence="8" id="KW-1185">Reference proteome</keyword>